<evidence type="ECO:0000313" key="3">
    <source>
        <dbReference type="EMBL" id="GKS81147.1"/>
    </source>
</evidence>
<proteinExistence type="predicted"/>
<dbReference type="Gene3D" id="2.40.128.690">
    <property type="entry name" value="YycH protein, domain 3-like"/>
    <property type="match status" value="1"/>
</dbReference>
<dbReference type="InterPro" id="IPR018604">
    <property type="entry name" value="YycI-like"/>
</dbReference>
<reference evidence="3" key="1">
    <citation type="journal article" date="2022" name="Int. J. Syst. Evol. Microbiol.">
        <title>A novel species of lactic acid bacteria, Ligilactobacillus pabuli sp. nov., isolated from alfalfa silage.</title>
        <authorList>
            <person name="Tohno M."/>
            <person name="Tanizawa Y."/>
            <person name="Sawada H."/>
            <person name="Sakamoto M."/>
            <person name="Ohkuma M."/>
            <person name="Kobayashi H."/>
        </authorList>
    </citation>
    <scope>NUCLEOTIDE SEQUENCE</scope>
    <source>
        <strain evidence="3">AF129</strain>
    </source>
</reference>
<feature type="transmembrane region" description="Helical" evidence="1">
    <location>
        <begin position="6"/>
        <end position="26"/>
    </location>
</feature>
<dbReference type="Proteomes" id="UP001055149">
    <property type="component" value="Unassembled WGS sequence"/>
</dbReference>
<feature type="domain" description="Regulatory protein YycH-like" evidence="2">
    <location>
        <begin position="37"/>
        <end position="258"/>
    </location>
</feature>
<gene>
    <name evidence="3" type="ORF">LPAF129_08330</name>
</gene>
<name>A0ABQ5JGK4_9LACO</name>
<comment type="caution">
    <text evidence="3">The sequence shown here is derived from an EMBL/GenBank/DDBJ whole genome shotgun (WGS) entry which is preliminary data.</text>
</comment>
<protein>
    <recommendedName>
        <fullName evidence="2">Regulatory protein YycH-like domain-containing protein</fullName>
    </recommendedName>
</protein>
<keyword evidence="1" id="KW-0812">Transmembrane</keyword>
<keyword evidence="1" id="KW-0472">Membrane</keyword>
<organism evidence="3 4">
    <name type="scientific">Ligilactobacillus pabuli</name>
    <dbReference type="NCBI Taxonomy" id="2886039"/>
    <lineage>
        <taxon>Bacteria</taxon>
        <taxon>Bacillati</taxon>
        <taxon>Bacillota</taxon>
        <taxon>Bacilli</taxon>
        <taxon>Lactobacillales</taxon>
        <taxon>Lactobacillaceae</taxon>
        <taxon>Ligilactobacillus</taxon>
    </lineage>
</organism>
<evidence type="ECO:0000256" key="1">
    <source>
        <dbReference type="SAM" id="Phobius"/>
    </source>
</evidence>
<keyword evidence="4" id="KW-1185">Reference proteome</keyword>
<dbReference type="RefSeq" id="WP_244054914.1">
    <property type="nucleotide sequence ID" value="NZ_BQXH01000006.1"/>
</dbReference>
<evidence type="ECO:0000259" key="2">
    <source>
        <dbReference type="Pfam" id="PF09648"/>
    </source>
</evidence>
<accession>A0ABQ5JGK4</accession>
<sequence length="264" mass="30198">MNFRRIEWIFLIAFIALDIFLIGAYYNQNGVEMERNASGSKTTTSALRSLKDDQITYPANLSTKEDDGYYLASPNDDYLASRIAQLGQNKAEYSRTDKKLSVILDKKVKVKSPEQPQKTIDELKDNPKIVIEGKQYQYNANFSNKTEIIYTQMVYGKQVDSDQGFLKFNLSHGYVTGYSQAYLQDIEILREKKTTISQKRALVWLYQYNKLPANSKVRWGTLGYTKLLSVNGSTVYIPTWNFSVKTGGTTVYRRINAFNGAVMD</sequence>
<keyword evidence="1" id="KW-1133">Transmembrane helix</keyword>
<dbReference type="Pfam" id="PF09648">
    <property type="entry name" value="YycI"/>
    <property type="match status" value="1"/>
</dbReference>
<evidence type="ECO:0000313" key="4">
    <source>
        <dbReference type="Proteomes" id="UP001055149"/>
    </source>
</evidence>
<dbReference type="EMBL" id="BQXH01000006">
    <property type="protein sequence ID" value="GKS81147.1"/>
    <property type="molecule type" value="Genomic_DNA"/>
</dbReference>